<dbReference type="Pfam" id="PF00034">
    <property type="entry name" value="Cytochrom_C"/>
    <property type="match status" value="1"/>
</dbReference>
<feature type="chain" id="PRO_5004566511" description="Cytochrome c domain-containing protein" evidence="5">
    <location>
        <begin position="18"/>
        <end position="104"/>
    </location>
</feature>
<dbReference type="SUPFAM" id="SSF46626">
    <property type="entry name" value="Cytochrome c"/>
    <property type="match status" value="1"/>
</dbReference>
<dbReference type="GO" id="GO:0046872">
    <property type="term" value="F:metal ion binding"/>
    <property type="evidence" value="ECO:0007669"/>
    <property type="project" value="UniProtKB-KW"/>
</dbReference>
<dbReference type="GO" id="GO:0009055">
    <property type="term" value="F:electron transfer activity"/>
    <property type="evidence" value="ECO:0007669"/>
    <property type="project" value="InterPro"/>
</dbReference>
<dbReference type="eggNOG" id="COG2863">
    <property type="taxonomic scope" value="Bacteria"/>
</dbReference>
<keyword evidence="3 4" id="KW-0408">Iron</keyword>
<feature type="signal peptide" evidence="5">
    <location>
        <begin position="1"/>
        <end position="17"/>
    </location>
</feature>
<evidence type="ECO:0000256" key="1">
    <source>
        <dbReference type="ARBA" id="ARBA00022617"/>
    </source>
</evidence>
<dbReference type="Gene3D" id="1.10.760.10">
    <property type="entry name" value="Cytochrome c-like domain"/>
    <property type="match status" value="1"/>
</dbReference>
<dbReference type="PATRIC" id="fig|1172190.3.peg.1660"/>
<reference evidence="7 8" key="1">
    <citation type="submission" date="2013-07" db="EMBL/GenBank/DDBJ databases">
        <title>Sulfurimonas hongkongensis AST-10 Genome Sequencing.</title>
        <authorList>
            <person name="Cai L."/>
            <person name="Zhang T."/>
        </authorList>
    </citation>
    <scope>NUCLEOTIDE SEQUENCE [LARGE SCALE GENOMIC DNA]</scope>
    <source>
        <strain evidence="7 8">AST-10</strain>
    </source>
</reference>
<evidence type="ECO:0000313" key="8">
    <source>
        <dbReference type="Proteomes" id="UP000015520"/>
    </source>
</evidence>
<dbReference type="GO" id="GO:0020037">
    <property type="term" value="F:heme binding"/>
    <property type="evidence" value="ECO:0007669"/>
    <property type="project" value="InterPro"/>
</dbReference>
<keyword evidence="8" id="KW-1185">Reference proteome</keyword>
<keyword evidence="5" id="KW-0732">Signal</keyword>
<dbReference type="STRING" id="1172190.M947_08620"/>
<evidence type="ECO:0000313" key="7">
    <source>
        <dbReference type="EMBL" id="EQB38753.1"/>
    </source>
</evidence>
<proteinExistence type="predicted"/>
<keyword evidence="2 4" id="KW-0479">Metal-binding</keyword>
<protein>
    <recommendedName>
        <fullName evidence="6">Cytochrome c domain-containing protein</fullName>
    </recommendedName>
</protein>
<dbReference type="OrthoDB" id="5373067at2"/>
<dbReference type="AlphaFoldDB" id="T0KYY3"/>
<evidence type="ECO:0000256" key="2">
    <source>
        <dbReference type="ARBA" id="ARBA00022723"/>
    </source>
</evidence>
<accession>T0KYY3</accession>
<dbReference type="RefSeq" id="WP_021287974.1">
    <property type="nucleotide sequence ID" value="NZ_AUPZ01000011.1"/>
</dbReference>
<feature type="domain" description="Cytochrome c" evidence="6">
    <location>
        <begin position="15"/>
        <end position="104"/>
    </location>
</feature>
<dbReference type="Proteomes" id="UP000015520">
    <property type="component" value="Unassembled WGS sequence"/>
</dbReference>
<organism evidence="7 8">
    <name type="scientific">Sulfurimonas hongkongensis</name>
    <dbReference type="NCBI Taxonomy" id="1172190"/>
    <lineage>
        <taxon>Bacteria</taxon>
        <taxon>Pseudomonadati</taxon>
        <taxon>Campylobacterota</taxon>
        <taxon>Epsilonproteobacteria</taxon>
        <taxon>Campylobacterales</taxon>
        <taxon>Sulfurimonadaceae</taxon>
        <taxon>Sulfurimonas</taxon>
    </lineage>
</organism>
<evidence type="ECO:0000259" key="6">
    <source>
        <dbReference type="PROSITE" id="PS51007"/>
    </source>
</evidence>
<comment type="caution">
    <text evidence="7">The sequence shown here is derived from an EMBL/GenBank/DDBJ whole genome shotgun (WGS) entry which is preliminary data.</text>
</comment>
<sequence>MKKILIVLLLASISLMATDGEKLYKQRCALCHGEKAQKNPREGVPALAGKDATVLALTIRAYRDQDSRIGAYTMHKSSQVMEDSTSGLTRDMIVAIAKYISGLK</sequence>
<dbReference type="EMBL" id="AUPZ01000011">
    <property type="protein sequence ID" value="EQB38753.1"/>
    <property type="molecule type" value="Genomic_DNA"/>
</dbReference>
<evidence type="ECO:0000256" key="4">
    <source>
        <dbReference type="PROSITE-ProRule" id="PRU00433"/>
    </source>
</evidence>
<evidence type="ECO:0000256" key="5">
    <source>
        <dbReference type="SAM" id="SignalP"/>
    </source>
</evidence>
<evidence type="ECO:0000256" key="3">
    <source>
        <dbReference type="ARBA" id="ARBA00023004"/>
    </source>
</evidence>
<gene>
    <name evidence="7" type="ORF">M947_08620</name>
</gene>
<dbReference type="InterPro" id="IPR036909">
    <property type="entry name" value="Cyt_c-like_dom_sf"/>
</dbReference>
<dbReference type="InterPro" id="IPR009056">
    <property type="entry name" value="Cyt_c-like_dom"/>
</dbReference>
<name>T0KYY3_9BACT</name>
<dbReference type="PROSITE" id="PS51007">
    <property type="entry name" value="CYTC"/>
    <property type="match status" value="1"/>
</dbReference>
<keyword evidence="1 4" id="KW-0349">Heme</keyword>